<dbReference type="CDD" id="cd00195">
    <property type="entry name" value="UBCc_UEV"/>
    <property type="match status" value="1"/>
</dbReference>
<evidence type="ECO:0000313" key="2">
    <source>
        <dbReference type="EMBL" id="KAK8842860.1"/>
    </source>
</evidence>
<dbReference type="InterPro" id="IPR050113">
    <property type="entry name" value="Ub_conjugating_enzyme"/>
</dbReference>
<dbReference type="Pfam" id="PF00179">
    <property type="entry name" value="UQ_con"/>
    <property type="match status" value="1"/>
</dbReference>
<dbReference type="Proteomes" id="UP001470230">
    <property type="component" value="Unassembled WGS sequence"/>
</dbReference>
<dbReference type="Pfam" id="PF04564">
    <property type="entry name" value="U-box"/>
    <property type="match status" value="1"/>
</dbReference>
<gene>
    <name evidence="2" type="ORF">M9Y10_025726</name>
</gene>
<dbReference type="SMART" id="SM00212">
    <property type="entry name" value="UBCc"/>
    <property type="match status" value="1"/>
</dbReference>
<accession>A0ABR2H9G7</accession>
<dbReference type="InterPro" id="IPR000608">
    <property type="entry name" value="UBC"/>
</dbReference>
<organism evidence="2 3">
    <name type="scientific">Tritrichomonas musculus</name>
    <dbReference type="NCBI Taxonomy" id="1915356"/>
    <lineage>
        <taxon>Eukaryota</taxon>
        <taxon>Metamonada</taxon>
        <taxon>Parabasalia</taxon>
        <taxon>Tritrichomonadida</taxon>
        <taxon>Tritrichomonadidae</taxon>
        <taxon>Tritrichomonas</taxon>
    </lineage>
</organism>
<protein>
    <recommendedName>
        <fullName evidence="1">UBC core domain-containing protein</fullName>
    </recommendedName>
</protein>
<proteinExistence type="predicted"/>
<sequence>MFPTSSFNIGSELMLSMSQIEFRLNLLHNRAYWRNCNLSTHSTRSQIKIKPNIYADPKKRVICPHCAIIKACGYAAETAHRSQKRIIGELMKIEEEPDEDVRVYPLKDRNDVWRVLIKGFEGSLYENKWFFMIIELTDQYPEHCPLIRFIKPPFHPNITDQGRVFIDSLIDMSIKELIGQIRYLLYKPNFNSPVDLKRQNLNHKDFVRIVKQWNNKNGKNTPEEWENEWKIQCGFKYFKAKCEFSVIPKHFLCPITGKIMKKPVKATSGVFYEKSALEKYLVAGIKCDRFGYPVPLSLKDNMGLPVDHQMKTIIYNWIKDNDYHKDDEEDNEKASIILFLRKKKIIEKPEYSPNFTENYQESIKNEEEVEEEGYDFSLIRHVSRPRRQLSPPSK</sequence>
<dbReference type="InterPro" id="IPR013083">
    <property type="entry name" value="Znf_RING/FYVE/PHD"/>
</dbReference>
<dbReference type="InterPro" id="IPR003613">
    <property type="entry name" value="Ubox_domain"/>
</dbReference>
<evidence type="ECO:0000259" key="1">
    <source>
        <dbReference type="PROSITE" id="PS50127"/>
    </source>
</evidence>
<keyword evidence="3" id="KW-1185">Reference proteome</keyword>
<name>A0ABR2H9G7_9EUKA</name>
<dbReference type="SUPFAM" id="SSF54495">
    <property type="entry name" value="UBC-like"/>
    <property type="match status" value="1"/>
</dbReference>
<dbReference type="PROSITE" id="PS50127">
    <property type="entry name" value="UBC_2"/>
    <property type="match status" value="1"/>
</dbReference>
<dbReference type="SUPFAM" id="SSF57850">
    <property type="entry name" value="RING/U-box"/>
    <property type="match status" value="1"/>
</dbReference>
<dbReference type="EMBL" id="JAPFFF010000037">
    <property type="protein sequence ID" value="KAK8842860.1"/>
    <property type="molecule type" value="Genomic_DNA"/>
</dbReference>
<evidence type="ECO:0000313" key="3">
    <source>
        <dbReference type="Proteomes" id="UP001470230"/>
    </source>
</evidence>
<reference evidence="2 3" key="1">
    <citation type="submission" date="2024-04" db="EMBL/GenBank/DDBJ databases">
        <title>Tritrichomonas musculus Genome.</title>
        <authorList>
            <person name="Alves-Ferreira E."/>
            <person name="Grigg M."/>
            <person name="Lorenzi H."/>
            <person name="Galac M."/>
        </authorList>
    </citation>
    <scope>NUCLEOTIDE SEQUENCE [LARGE SCALE GENOMIC DNA]</scope>
    <source>
        <strain evidence="2 3">EAF2021</strain>
    </source>
</reference>
<dbReference type="PANTHER" id="PTHR24067">
    <property type="entry name" value="UBIQUITIN-CONJUGATING ENZYME E2"/>
    <property type="match status" value="1"/>
</dbReference>
<dbReference type="Gene3D" id="3.10.110.10">
    <property type="entry name" value="Ubiquitin Conjugating Enzyme"/>
    <property type="match status" value="1"/>
</dbReference>
<feature type="domain" description="UBC core" evidence="1">
    <location>
        <begin position="81"/>
        <end position="227"/>
    </location>
</feature>
<dbReference type="InterPro" id="IPR016135">
    <property type="entry name" value="UBQ-conjugating_enzyme/RWD"/>
</dbReference>
<comment type="caution">
    <text evidence="2">The sequence shown here is derived from an EMBL/GenBank/DDBJ whole genome shotgun (WGS) entry which is preliminary data.</text>
</comment>
<dbReference type="SMART" id="SM00504">
    <property type="entry name" value="Ubox"/>
    <property type="match status" value="1"/>
</dbReference>
<dbReference type="Gene3D" id="3.30.40.10">
    <property type="entry name" value="Zinc/RING finger domain, C3HC4 (zinc finger)"/>
    <property type="match status" value="1"/>
</dbReference>